<evidence type="ECO:0000313" key="3">
    <source>
        <dbReference type="EMBL" id="STY65346.1"/>
    </source>
</evidence>
<dbReference type="GO" id="GO:0005829">
    <property type="term" value="C:cytosol"/>
    <property type="evidence" value="ECO:0007669"/>
    <property type="project" value="TreeGrafter"/>
</dbReference>
<dbReference type="NCBIfam" id="TIGR03558">
    <property type="entry name" value="oxido_grp_1"/>
    <property type="match status" value="1"/>
</dbReference>
<dbReference type="EMBL" id="UGPL01000006">
    <property type="protein sequence ID" value="STY65346.1"/>
    <property type="molecule type" value="Genomic_DNA"/>
</dbReference>
<dbReference type="Proteomes" id="UP000254031">
    <property type="component" value="Unassembled WGS sequence"/>
</dbReference>
<dbReference type="InterPro" id="IPR036661">
    <property type="entry name" value="Luciferase-like_sf"/>
</dbReference>
<evidence type="ECO:0000256" key="1">
    <source>
        <dbReference type="ARBA" id="ARBA00007789"/>
    </source>
</evidence>
<evidence type="ECO:0000313" key="4">
    <source>
        <dbReference type="Proteomes" id="UP000254031"/>
    </source>
</evidence>
<keyword evidence="3" id="KW-0503">Monooxygenase</keyword>
<dbReference type="SUPFAM" id="SSF51679">
    <property type="entry name" value="Bacterial luciferase-like"/>
    <property type="match status" value="1"/>
</dbReference>
<reference evidence="3 4" key="1">
    <citation type="submission" date="2018-06" db="EMBL/GenBank/DDBJ databases">
        <authorList>
            <consortium name="Pathogen Informatics"/>
            <person name="Doyle S."/>
        </authorList>
    </citation>
    <scope>NUCLEOTIDE SEQUENCE [LARGE SCALE GENOMIC DNA]</scope>
    <source>
        <strain evidence="3 4">NCTC9380</strain>
    </source>
</reference>
<dbReference type="AlphaFoldDB" id="A0A378NC28"/>
<dbReference type="GO" id="GO:0047646">
    <property type="term" value="F:alkanal monooxygenase (FMN-linked) activity"/>
    <property type="evidence" value="ECO:0007669"/>
    <property type="project" value="UniProtKB-EC"/>
</dbReference>
<feature type="domain" description="Luciferase-like" evidence="2">
    <location>
        <begin position="6"/>
        <end position="266"/>
    </location>
</feature>
<keyword evidence="3" id="KW-0560">Oxidoreductase</keyword>
<organism evidence="3 4">
    <name type="scientific">Mannheimia haemolytica</name>
    <name type="common">Pasteurella haemolytica</name>
    <dbReference type="NCBI Taxonomy" id="75985"/>
    <lineage>
        <taxon>Bacteria</taxon>
        <taxon>Pseudomonadati</taxon>
        <taxon>Pseudomonadota</taxon>
        <taxon>Gammaproteobacteria</taxon>
        <taxon>Pasteurellales</taxon>
        <taxon>Pasteurellaceae</taxon>
        <taxon>Mannheimia</taxon>
    </lineage>
</organism>
<dbReference type="InterPro" id="IPR050766">
    <property type="entry name" value="Bact_Lucif_Oxidored"/>
</dbReference>
<gene>
    <name evidence="3" type="primary">luxA</name>
    <name evidence="3" type="ORF">NCTC9380_00609</name>
</gene>
<accession>A0A378NC28</accession>
<dbReference type="RefSeq" id="WP_006252260.1">
    <property type="nucleotide sequence ID" value="NZ_CP017484.1"/>
</dbReference>
<dbReference type="Pfam" id="PF00296">
    <property type="entry name" value="Bac_luciferase"/>
    <property type="match status" value="1"/>
</dbReference>
<proteinExistence type="predicted"/>
<sequence length="346" mass="38760">MTKLSILNLVPIREGQTAKQAVDSMVKLAKHAESIGIERYWIAEHHNMKNLASSATQLLIQHALSHTEKLRVGSGGVMLPNHSPYIVAEQYGTLETLYPNRVELGLGRAPGTDMRTATALRRNAQSLPFPDEISELKGYFEGTNPVSAYPAQGLNVPFYILGSSPESAYLAAERGLPYAFASHFAPRFMDDAVRIYRTHFKPSEVLDKPYVILGVNAIAAETDQEAEQLATTQTQFFLNVVTNAQNYLQPPVESDDKVWENFVKAEIVPHFGPVSFQQNALYNQEKTVVRQMTACSLIGSRESVEQQLKSLKARIEIDEIMAVSYIFDEQKQHQSYTWLKEIADKV</sequence>
<dbReference type="PANTHER" id="PTHR30137">
    <property type="entry name" value="LUCIFERASE-LIKE MONOOXYGENASE"/>
    <property type="match status" value="1"/>
</dbReference>
<comment type="similarity">
    <text evidence="1">To bacterial alkanal monooxygenase alpha and beta chains.</text>
</comment>
<dbReference type="EC" id="1.14.14.3" evidence="3"/>
<name>A0A378NC28_MANHA</name>
<dbReference type="InterPro" id="IPR019949">
    <property type="entry name" value="CmoO-like"/>
</dbReference>
<dbReference type="Gene3D" id="3.20.20.30">
    <property type="entry name" value="Luciferase-like domain"/>
    <property type="match status" value="1"/>
</dbReference>
<evidence type="ECO:0000259" key="2">
    <source>
        <dbReference type="Pfam" id="PF00296"/>
    </source>
</evidence>
<dbReference type="InterPro" id="IPR011251">
    <property type="entry name" value="Luciferase-like_dom"/>
</dbReference>
<dbReference type="PANTHER" id="PTHR30137:SF6">
    <property type="entry name" value="LUCIFERASE-LIKE MONOOXYGENASE"/>
    <property type="match status" value="1"/>
</dbReference>
<protein>
    <submittedName>
        <fullName evidence="3">Alkanal monooxygenase alpha chain</fullName>
        <ecNumber evidence="3">1.14.14.3</ecNumber>
    </submittedName>
</protein>